<sequence>MDMQQQALVSIIMATYNGEKFIEAQLDSIVHQTYTNTEIIILDDGSTDNTRQILQRYASLYKNIQLIFNDTNLGYIKNFEKGCSIAKAAYVSFCDQDDVWDLDKTTILMQALGNATLVYCDDFLVNEKLQSLNRKHSDLKNLSSFDNCLYFATDNCVGGHNMIIKKEALQKMLPFPPIMPHDLWCAFNACFYSGIQYVDQPLVKWRQHGHNITTSSKTDAEKLAETRKRIALFYETCPPQFLTEKTVLKKLMKSYEGYSLSNNFLRMRLFFTHKKYLLGMKKKSEFRKILFCLKMFFKMRLHVA</sequence>
<accession>A0A931E821</accession>
<evidence type="ECO:0000259" key="1">
    <source>
        <dbReference type="Pfam" id="PF00535"/>
    </source>
</evidence>
<dbReference type="PANTHER" id="PTHR22916:SF3">
    <property type="entry name" value="UDP-GLCNAC:BETAGAL BETA-1,3-N-ACETYLGLUCOSAMINYLTRANSFERASE-LIKE PROTEIN 1"/>
    <property type="match status" value="1"/>
</dbReference>
<dbReference type="GO" id="GO:0016758">
    <property type="term" value="F:hexosyltransferase activity"/>
    <property type="evidence" value="ECO:0007669"/>
    <property type="project" value="UniProtKB-ARBA"/>
</dbReference>
<dbReference type="InterPro" id="IPR001173">
    <property type="entry name" value="Glyco_trans_2-like"/>
</dbReference>
<dbReference type="Gene3D" id="3.90.550.10">
    <property type="entry name" value="Spore Coat Polysaccharide Biosynthesis Protein SpsA, Chain A"/>
    <property type="match status" value="1"/>
</dbReference>
<name>A0A931E821_9BACT</name>
<dbReference type="InterPro" id="IPR029044">
    <property type="entry name" value="Nucleotide-diphossugar_trans"/>
</dbReference>
<dbReference type="CDD" id="cd04196">
    <property type="entry name" value="GT_2_like_d"/>
    <property type="match status" value="1"/>
</dbReference>
<dbReference type="Pfam" id="PF00535">
    <property type="entry name" value="Glycos_transf_2"/>
    <property type="match status" value="1"/>
</dbReference>
<dbReference type="RefSeq" id="WP_196989488.1">
    <property type="nucleotide sequence ID" value="NZ_JADWYR010000001.1"/>
</dbReference>
<dbReference type="SUPFAM" id="SSF53448">
    <property type="entry name" value="Nucleotide-diphospho-sugar transferases"/>
    <property type="match status" value="1"/>
</dbReference>
<gene>
    <name evidence="2" type="ORF">I5907_04275</name>
</gene>
<dbReference type="Proteomes" id="UP000628448">
    <property type="component" value="Unassembled WGS sequence"/>
</dbReference>
<evidence type="ECO:0000313" key="3">
    <source>
        <dbReference type="Proteomes" id="UP000628448"/>
    </source>
</evidence>
<protein>
    <submittedName>
        <fullName evidence="2">Glycosyltransferase family 2 protein</fullName>
    </submittedName>
</protein>
<comment type="caution">
    <text evidence="2">The sequence shown here is derived from an EMBL/GenBank/DDBJ whole genome shotgun (WGS) entry which is preliminary data.</text>
</comment>
<proteinExistence type="predicted"/>
<keyword evidence="3" id="KW-1185">Reference proteome</keyword>
<dbReference type="PANTHER" id="PTHR22916">
    <property type="entry name" value="GLYCOSYLTRANSFERASE"/>
    <property type="match status" value="1"/>
</dbReference>
<dbReference type="AlphaFoldDB" id="A0A931E821"/>
<reference evidence="2" key="1">
    <citation type="submission" date="2020-11" db="EMBL/GenBank/DDBJ databases">
        <title>Bacterial whole genome sequence for Panacibacter sp. DH6.</title>
        <authorList>
            <person name="Le V."/>
            <person name="Ko S."/>
            <person name="Ahn C.-Y."/>
            <person name="Oh H.-M."/>
        </authorList>
    </citation>
    <scope>NUCLEOTIDE SEQUENCE</scope>
    <source>
        <strain evidence="2">DH6</strain>
    </source>
</reference>
<dbReference type="EMBL" id="JADWYR010000001">
    <property type="protein sequence ID" value="MBG9375436.1"/>
    <property type="molecule type" value="Genomic_DNA"/>
</dbReference>
<evidence type="ECO:0000313" key="2">
    <source>
        <dbReference type="EMBL" id="MBG9375436.1"/>
    </source>
</evidence>
<organism evidence="2 3">
    <name type="scientific">Panacibacter microcysteis</name>
    <dbReference type="NCBI Taxonomy" id="2793269"/>
    <lineage>
        <taxon>Bacteria</taxon>
        <taxon>Pseudomonadati</taxon>
        <taxon>Bacteroidota</taxon>
        <taxon>Chitinophagia</taxon>
        <taxon>Chitinophagales</taxon>
        <taxon>Chitinophagaceae</taxon>
        <taxon>Panacibacter</taxon>
    </lineage>
</organism>
<feature type="domain" description="Glycosyltransferase 2-like" evidence="1">
    <location>
        <begin position="10"/>
        <end position="172"/>
    </location>
</feature>